<feature type="region of interest" description="Disordered" evidence="1">
    <location>
        <begin position="35"/>
        <end position="59"/>
    </location>
</feature>
<gene>
    <name evidence="2" type="ORF">B9Z19DRAFT_897113</name>
</gene>
<comment type="caution">
    <text evidence="2">The sequence shown here is derived from an EMBL/GenBank/DDBJ whole genome shotgun (WGS) entry which is preliminary data.</text>
</comment>
<evidence type="ECO:0000313" key="3">
    <source>
        <dbReference type="Proteomes" id="UP000244722"/>
    </source>
</evidence>
<protein>
    <submittedName>
        <fullName evidence="2">Uncharacterized protein</fullName>
    </submittedName>
</protein>
<accession>A0A2T6ZD00</accession>
<feature type="region of interest" description="Disordered" evidence="1">
    <location>
        <begin position="1"/>
        <end position="21"/>
    </location>
</feature>
<dbReference type="OrthoDB" id="5391079at2759"/>
<feature type="non-terminal residue" evidence="2">
    <location>
        <position position="1"/>
    </location>
</feature>
<organism evidence="2 3">
    <name type="scientific">Tuber borchii</name>
    <name type="common">White truffle</name>
    <dbReference type="NCBI Taxonomy" id="42251"/>
    <lineage>
        <taxon>Eukaryota</taxon>
        <taxon>Fungi</taxon>
        <taxon>Dikarya</taxon>
        <taxon>Ascomycota</taxon>
        <taxon>Pezizomycotina</taxon>
        <taxon>Pezizomycetes</taxon>
        <taxon>Pezizales</taxon>
        <taxon>Tuberaceae</taxon>
        <taxon>Tuber</taxon>
    </lineage>
</organism>
<evidence type="ECO:0000256" key="1">
    <source>
        <dbReference type="SAM" id="MobiDB-lite"/>
    </source>
</evidence>
<keyword evidence="3" id="KW-1185">Reference proteome</keyword>
<feature type="non-terminal residue" evidence="2">
    <location>
        <position position="118"/>
    </location>
</feature>
<sequence>PQLKSKRGGKKKEASTIAVKAPSSSHAKFRSLAGKTIKKEPKAQGHTGVNPRGQKESVEGSITAGEIGMIFDTLSAEVDWPAVVAKTNALVGLKRLGRHVSRHWKTIAKKRLLDAYGA</sequence>
<name>A0A2T6ZD00_TUBBO</name>
<reference evidence="2 3" key="1">
    <citation type="submission" date="2017-04" db="EMBL/GenBank/DDBJ databases">
        <title>Draft genome sequence of Tuber borchii Vittad., a whitish edible truffle.</title>
        <authorList>
            <consortium name="DOE Joint Genome Institute"/>
            <person name="Murat C."/>
            <person name="Kuo A."/>
            <person name="Barry K.W."/>
            <person name="Clum A."/>
            <person name="Dockter R.B."/>
            <person name="Fauchery L."/>
            <person name="Iotti M."/>
            <person name="Kohler A."/>
            <person name="Labutti K."/>
            <person name="Lindquist E.A."/>
            <person name="Lipzen A."/>
            <person name="Ohm R.A."/>
            <person name="Wang M."/>
            <person name="Grigoriev I.V."/>
            <person name="Zambonelli A."/>
            <person name="Martin F.M."/>
        </authorList>
    </citation>
    <scope>NUCLEOTIDE SEQUENCE [LARGE SCALE GENOMIC DNA]</scope>
    <source>
        <strain evidence="2 3">Tbo3840</strain>
    </source>
</reference>
<feature type="compositionally biased region" description="Basic residues" evidence="1">
    <location>
        <begin position="1"/>
        <end position="10"/>
    </location>
</feature>
<dbReference type="AlphaFoldDB" id="A0A2T6ZD00"/>
<dbReference type="Proteomes" id="UP000244722">
    <property type="component" value="Unassembled WGS sequence"/>
</dbReference>
<dbReference type="EMBL" id="NESQ01000385">
    <property type="protein sequence ID" value="PUU73353.1"/>
    <property type="molecule type" value="Genomic_DNA"/>
</dbReference>
<evidence type="ECO:0000313" key="2">
    <source>
        <dbReference type="EMBL" id="PUU73353.1"/>
    </source>
</evidence>
<proteinExistence type="predicted"/>